<organism evidence="1 2">
    <name type="scientific">Pedobacter paludis</name>
    <dbReference type="NCBI Taxonomy" id="2203212"/>
    <lineage>
        <taxon>Bacteria</taxon>
        <taxon>Pseudomonadati</taxon>
        <taxon>Bacteroidota</taxon>
        <taxon>Sphingobacteriia</taxon>
        <taxon>Sphingobacteriales</taxon>
        <taxon>Sphingobacteriaceae</taxon>
        <taxon>Pedobacter</taxon>
    </lineage>
</organism>
<sequence length="119" mass="13391">MLQLATAPCLAPALNLRSALNRPNKFLKQLLSKPSHLLGVKNFKPAIFVSFCCQKEKSLSGYDSKTFFYIKKELCNWLPHPAWPLHQIPVLLSTSLTSRFVGIEATTVQAISLAWCQKF</sequence>
<dbReference type="RefSeq" id="WP_109930630.1">
    <property type="nucleotide sequence ID" value="NZ_QGNY01000004.1"/>
</dbReference>
<evidence type="ECO:0000313" key="1">
    <source>
        <dbReference type="EMBL" id="PWS31671.1"/>
    </source>
</evidence>
<evidence type="ECO:0000313" key="2">
    <source>
        <dbReference type="Proteomes" id="UP000245391"/>
    </source>
</evidence>
<dbReference type="EMBL" id="QGNY01000004">
    <property type="protein sequence ID" value="PWS31671.1"/>
    <property type="molecule type" value="Genomic_DNA"/>
</dbReference>
<keyword evidence="2" id="KW-1185">Reference proteome</keyword>
<protein>
    <submittedName>
        <fullName evidence="1">Uncharacterized protein</fullName>
    </submittedName>
</protein>
<accession>A0A317EXW5</accession>
<reference evidence="2" key="1">
    <citation type="submission" date="2018-05" db="EMBL/GenBank/DDBJ databases">
        <title>Pedobacter paludis sp. nov., isolated from wetland soil.</title>
        <authorList>
            <person name="Zhang Y."/>
        </authorList>
    </citation>
    <scope>NUCLEOTIDE SEQUENCE [LARGE SCALE GENOMIC DNA]</scope>
    <source>
        <strain evidence="2">R-8</strain>
    </source>
</reference>
<proteinExistence type="predicted"/>
<dbReference type="AlphaFoldDB" id="A0A317EXW5"/>
<comment type="caution">
    <text evidence="1">The sequence shown here is derived from an EMBL/GenBank/DDBJ whole genome shotgun (WGS) entry which is preliminary data.</text>
</comment>
<dbReference type="Proteomes" id="UP000245391">
    <property type="component" value="Unassembled WGS sequence"/>
</dbReference>
<gene>
    <name evidence="1" type="ORF">DF947_13885</name>
</gene>
<name>A0A317EXW5_9SPHI</name>